<comment type="caution">
    <text evidence="2">The sequence shown here is derived from an EMBL/GenBank/DDBJ whole genome shotgun (WGS) entry which is preliminary data.</text>
</comment>
<name>A0A7K0CWI4_9NOCA</name>
<dbReference type="SUPFAM" id="SSF50118">
    <property type="entry name" value="Cell growth inhibitor/plasmid maintenance toxic component"/>
    <property type="match status" value="1"/>
</dbReference>
<sequence length="60" mass="6663">MQANVGDRLSVHSHMVGMPDRTGEILEVRGADGTPPYIVRFDDGHESLVFPGPDWVVQHH</sequence>
<protein>
    <recommendedName>
        <fullName evidence="1">DUF1918 domain-containing protein</fullName>
    </recommendedName>
</protein>
<dbReference type="Gene3D" id="2.30.30.440">
    <property type="entry name" value="Domain of unknown function DUF1918"/>
    <property type="match status" value="1"/>
</dbReference>
<dbReference type="AlphaFoldDB" id="A0A7K0CWI4"/>
<dbReference type="OrthoDB" id="4828144at2"/>
<gene>
    <name evidence="2" type="ORF">NRB20_09440</name>
</gene>
<keyword evidence="3" id="KW-1185">Reference proteome</keyword>
<dbReference type="InterPro" id="IPR015035">
    <property type="entry name" value="DUF1918"/>
</dbReference>
<dbReference type="Pfam" id="PF08940">
    <property type="entry name" value="DUF1918"/>
    <property type="match status" value="1"/>
</dbReference>
<evidence type="ECO:0000313" key="3">
    <source>
        <dbReference type="Proteomes" id="UP000438448"/>
    </source>
</evidence>
<accession>A0A7K0CWI4</accession>
<organism evidence="2 3">
    <name type="scientific">Nocardia macrotermitis</name>
    <dbReference type="NCBI Taxonomy" id="2585198"/>
    <lineage>
        <taxon>Bacteria</taxon>
        <taxon>Bacillati</taxon>
        <taxon>Actinomycetota</taxon>
        <taxon>Actinomycetes</taxon>
        <taxon>Mycobacteriales</taxon>
        <taxon>Nocardiaceae</taxon>
        <taxon>Nocardia</taxon>
    </lineage>
</organism>
<feature type="domain" description="DUF1918" evidence="1">
    <location>
        <begin position="1"/>
        <end position="57"/>
    </location>
</feature>
<dbReference type="RefSeq" id="WP_153407975.1">
    <property type="nucleotide sequence ID" value="NZ_WEGK01000002.1"/>
</dbReference>
<dbReference type="Proteomes" id="UP000438448">
    <property type="component" value="Unassembled WGS sequence"/>
</dbReference>
<proteinExistence type="predicted"/>
<dbReference type="EMBL" id="WEGK01000002">
    <property type="protein sequence ID" value="MQY17877.1"/>
    <property type="molecule type" value="Genomic_DNA"/>
</dbReference>
<evidence type="ECO:0000259" key="1">
    <source>
        <dbReference type="Pfam" id="PF08940"/>
    </source>
</evidence>
<reference evidence="2 3" key="1">
    <citation type="submission" date="2019-10" db="EMBL/GenBank/DDBJ databases">
        <title>Nocardia macrotermitis sp. nov. and Nocardia aurantia sp. nov., isolated from the gut of fungus growing-termite Macrotermes natalensis.</title>
        <authorList>
            <person name="Benndorf R."/>
            <person name="Schwitalla J."/>
            <person name="Martin K."/>
            <person name="De Beer W."/>
            <person name="Kaster A.-K."/>
            <person name="Vollmers J."/>
            <person name="Poulsen M."/>
            <person name="Beemelmanns C."/>
        </authorList>
    </citation>
    <scope>NUCLEOTIDE SEQUENCE [LARGE SCALE GENOMIC DNA]</scope>
    <source>
        <strain evidence="2 3">RB20</strain>
    </source>
</reference>
<evidence type="ECO:0000313" key="2">
    <source>
        <dbReference type="EMBL" id="MQY17877.1"/>
    </source>
</evidence>